<gene>
    <name evidence="2" type="ORF">Tco_0840472</name>
</gene>
<dbReference type="Proteomes" id="UP001151760">
    <property type="component" value="Unassembled WGS sequence"/>
</dbReference>
<evidence type="ECO:0000313" key="2">
    <source>
        <dbReference type="EMBL" id="GJT06010.1"/>
    </source>
</evidence>
<feature type="region of interest" description="Disordered" evidence="1">
    <location>
        <begin position="1"/>
        <end position="38"/>
    </location>
</feature>
<reference evidence="2" key="1">
    <citation type="journal article" date="2022" name="Int. J. Mol. Sci.">
        <title>Draft Genome of Tanacetum Coccineum: Genomic Comparison of Closely Related Tanacetum-Family Plants.</title>
        <authorList>
            <person name="Yamashiro T."/>
            <person name="Shiraishi A."/>
            <person name="Nakayama K."/>
            <person name="Satake H."/>
        </authorList>
    </citation>
    <scope>NUCLEOTIDE SEQUENCE</scope>
</reference>
<organism evidence="2 3">
    <name type="scientific">Tanacetum coccineum</name>
    <dbReference type="NCBI Taxonomy" id="301880"/>
    <lineage>
        <taxon>Eukaryota</taxon>
        <taxon>Viridiplantae</taxon>
        <taxon>Streptophyta</taxon>
        <taxon>Embryophyta</taxon>
        <taxon>Tracheophyta</taxon>
        <taxon>Spermatophyta</taxon>
        <taxon>Magnoliopsida</taxon>
        <taxon>eudicotyledons</taxon>
        <taxon>Gunneridae</taxon>
        <taxon>Pentapetalae</taxon>
        <taxon>asterids</taxon>
        <taxon>campanulids</taxon>
        <taxon>Asterales</taxon>
        <taxon>Asteraceae</taxon>
        <taxon>Asteroideae</taxon>
        <taxon>Anthemideae</taxon>
        <taxon>Anthemidinae</taxon>
        <taxon>Tanacetum</taxon>
    </lineage>
</organism>
<sequence length="282" mass="31433">MSKSANHVPTPDDSVVRNTAGNGSKQTPDDPPGFMPNDKLREFCDKHYNQLLPLMAEKVHQGNFQWKEKIQKEAKAQPIPSTMSKSSYPSQSLSVFSRLKRGDLGAFPLRREEKSLIYNTSFLGKYECSSLALDRGRKKVEDEIGSLEIRLNYVSDQENSAVFIASKWKRLLTVVLAVLDIFGGRHAYQEAAPRSSRSIHDIIKKGIGWLMRGCVIRGNRVFDGAFGGDEDEDFVIGEGVVVSSYSLVKSTKSCLGGMMVSLIFLEGLEEEAWMEAMGVEEK</sequence>
<dbReference type="EMBL" id="BQNB010012632">
    <property type="protein sequence ID" value="GJT06010.1"/>
    <property type="molecule type" value="Genomic_DNA"/>
</dbReference>
<name>A0ABQ5ATN2_9ASTR</name>
<comment type="caution">
    <text evidence="2">The sequence shown here is derived from an EMBL/GenBank/DDBJ whole genome shotgun (WGS) entry which is preliminary data.</text>
</comment>
<accession>A0ABQ5ATN2</accession>
<protein>
    <submittedName>
        <fullName evidence="2">Uncharacterized protein</fullName>
    </submittedName>
</protein>
<evidence type="ECO:0000256" key="1">
    <source>
        <dbReference type="SAM" id="MobiDB-lite"/>
    </source>
</evidence>
<proteinExistence type="predicted"/>
<feature type="compositionally biased region" description="Polar residues" evidence="1">
    <location>
        <begin position="16"/>
        <end position="26"/>
    </location>
</feature>
<evidence type="ECO:0000313" key="3">
    <source>
        <dbReference type="Proteomes" id="UP001151760"/>
    </source>
</evidence>
<keyword evidence="3" id="KW-1185">Reference proteome</keyword>
<reference evidence="2" key="2">
    <citation type="submission" date="2022-01" db="EMBL/GenBank/DDBJ databases">
        <authorList>
            <person name="Yamashiro T."/>
            <person name="Shiraishi A."/>
            <person name="Satake H."/>
            <person name="Nakayama K."/>
        </authorList>
    </citation>
    <scope>NUCLEOTIDE SEQUENCE</scope>
</reference>